<name>A0A3D9H677_9FLAO</name>
<comment type="caution">
    <text evidence="3">The sequence shown here is derived from an EMBL/GenBank/DDBJ whole genome shotgun (WGS) entry which is preliminary data.</text>
</comment>
<dbReference type="OrthoDB" id="9770435at2"/>
<dbReference type="PANTHER" id="PTHR40252">
    <property type="entry name" value="BLR0328 PROTEIN"/>
    <property type="match status" value="1"/>
</dbReference>
<organism evidence="3 4">
    <name type="scientific">Seonamhaeicola aphaedonensis</name>
    <dbReference type="NCBI Taxonomy" id="1461338"/>
    <lineage>
        <taxon>Bacteria</taxon>
        <taxon>Pseudomonadati</taxon>
        <taxon>Bacteroidota</taxon>
        <taxon>Flavobacteriia</taxon>
        <taxon>Flavobacteriales</taxon>
        <taxon>Flavobacteriaceae</taxon>
    </lineage>
</organism>
<protein>
    <recommendedName>
        <fullName evidence="5">FIST-like protein</fullName>
    </recommendedName>
</protein>
<dbReference type="Proteomes" id="UP000256629">
    <property type="component" value="Unassembled WGS sequence"/>
</dbReference>
<evidence type="ECO:0000313" key="3">
    <source>
        <dbReference type="EMBL" id="RED44962.1"/>
    </source>
</evidence>
<evidence type="ECO:0008006" key="5">
    <source>
        <dbReference type="Google" id="ProtNLM"/>
    </source>
</evidence>
<evidence type="ECO:0000259" key="2">
    <source>
        <dbReference type="SMART" id="SM01204"/>
    </source>
</evidence>
<gene>
    <name evidence="3" type="ORF">DFQ02_10979</name>
</gene>
<evidence type="ECO:0000313" key="4">
    <source>
        <dbReference type="Proteomes" id="UP000256629"/>
    </source>
</evidence>
<dbReference type="Pfam" id="PF08495">
    <property type="entry name" value="FIST"/>
    <property type="match status" value="1"/>
</dbReference>
<dbReference type="SMART" id="SM00897">
    <property type="entry name" value="FIST"/>
    <property type="match status" value="1"/>
</dbReference>
<dbReference type="InterPro" id="IPR013702">
    <property type="entry name" value="FIST_domain_N"/>
</dbReference>
<dbReference type="SMART" id="SM01204">
    <property type="entry name" value="FIST_C"/>
    <property type="match status" value="1"/>
</dbReference>
<dbReference type="Pfam" id="PF10442">
    <property type="entry name" value="FIST_C"/>
    <property type="match status" value="1"/>
</dbReference>
<feature type="domain" description="FIST C-domain" evidence="2">
    <location>
        <begin position="217"/>
        <end position="358"/>
    </location>
</feature>
<dbReference type="PANTHER" id="PTHR40252:SF2">
    <property type="entry name" value="BLR0328 PROTEIN"/>
    <property type="match status" value="1"/>
</dbReference>
<dbReference type="InterPro" id="IPR019494">
    <property type="entry name" value="FIST_C"/>
</dbReference>
<evidence type="ECO:0000259" key="1">
    <source>
        <dbReference type="SMART" id="SM00897"/>
    </source>
</evidence>
<dbReference type="EMBL" id="QRDX01000009">
    <property type="protein sequence ID" value="RED44962.1"/>
    <property type="molecule type" value="Genomic_DNA"/>
</dbReference>
<proteinExistence type="predicted"/>
<sequence length="378" mass="41356">MKAKSIKGKSIEAIKTALKDSMIDGFKPTLAFVFITNIEFAEALAELFDKEGIAIFGASSSQKFTEQGIEAEDIVVLLLDIKTDCFKILLKDYQKMSPYESAQQTGETGIQAFKNPGFIISPADYLMPGEDIIKGLRDTAGNNATIMGGTAGDPNSFTGIVFTNNASTASGLLALIIDQDKITLNGLAVSGWKPVGIEKEITKSEGSWVYTIDNEPAMNVIRKFLGSNISLNKPAEGLVRLDSTFPLQFQRASRTPMMKPVLLWNTEDDSVMVGGQVKDGQHFRFSLPPDFDVIDTVIESTRKEKEKNMPDADALIVFSCVGRLETLGLMVSQEIEGLATIWNKPMIGFFCMGEFGKLDDGPCDFHSTTVSWVALKEK</sequence>
<accession>A0A3D9H677</accession>
<dbReference type="AlphaFoldDB" id="A0A3D9H677"/>
<keyword evidence="4" id="KW-1185">Reference proteome</keyword>
<feature type="domain" description="FIST" evidence="1">
    <location>
        <begin position="27"/>
        <end position="216"/>
    </location>
</feature>
<reference evidence="3 4" key="1">
    <citation type="submission" date="2018-07" db="EMBL/GenBank/DDBJ databases">
        <title>Genomic Encyclopedia of Type Strains, Phase III (KMG-III): the genomes of soil and plant-associated and newly described type strains.</title>
        <authorList>
            <person name="Whitman W."/>
        </authorList>
    </citation>
    <scope>NUCLEOTIDE SEQUENCE [LARGE SCALE GENOMIC DNA]</scope>
    <source>
        <strain evidence="3 4">CECT 8487</strain>
    </source>
</reference>
<dbReference type="RefSeq" id="WP_116525045.1">
    <property type="nucleotide sequence ID" value="NZ_QRDX01000009.1"/>
</dbReference>